<dbReference type="InterPro" id="IPR006531">
    <property type="entry name" value="Gp5/Vgr_OB"/>
</dbReference>
<reference evidence="2" key="1">
    <citation type="journal article" date="2015" name="MBio">
        <title>Eco-Evolutionary Dynamics of Episomes among Ecologically Cohesive Bacterial Populations.</title>
        <authorList>
            <person name="Xue H."/>
            <person name="Cordero O.X."/>
            <person name="Camas F.M."/>
            <person name="Trimble W."/>
            <person name="Meyer F."/>
            <person name="Guglielmini J."/>
            <person name="Rocha E.P."/>
            <person name="Polz M.F."/>
        </authorList>
    </citation>
    <scope>NUCLEOTIDE SEQUENCE</scope>
    <source>
        <strain evidence="2">FF_375</strain>
    </source>
</reference>
<dbReference type="InterPro" id="IPR013046">
    <property type="entry name" value="GpV/Gp45"/>
</dbReference>
<evidence type="ECO:0000313" key="2">
    <source>
        <dbReference type="EMBL" id="AKN38646.1"/>
    </source>
</evidence>
<proteinExistence type="predicted"/>
<dbReference type="InterPro" id="IPR037026">
    <property type="entry name" value="Vgr_OB-fold_dom_sf"/>
</dbReference>
<dbReference type="Gene3D" id="2.40.50.230">
    <property type="entry name" value="Gp5 N-terminal domain"/>
    <property type="match status" value="1"/>
</dbReference>
<protein>
    <submittedName>
        <fullName evidence="2">Baseplate assembly protein V</fullName>
    </submittedName>
</protein>
<organism evidence="2">
    <name type="scientific">Vibrio tasmaniensis</name>
    <dbReference type="NCBI Taxonomy" id="212663"/>
    <lineage>
        <taxon>Bacteria</taxon>
        <taxon>Pseudomonadati</taxon>
        <taxon>Pseudomonadota</taxon>
        <taxon>Gammaproteobacteria</taxon>
        <taxon>Vibrionales</taxon>
        <taxon>Vibrionaceae</taxon>
        <taxon>Vibrio</taxon>
    </lineage>
</organism>
<dbReference type="EMBL" id="KP795605">
    <property type="protein sequence ID" value="AKN38646.1"/>
    <property type="molecule type" value="Genomic_DNA"/>
</dbReference>
<dbReference type="Pfam" id="PF04717">
    <property type="entry name" value="Phage_base_V"/>
    <property type="match status" value="1"/>
</dbReference>
<dbReference type="NCBIfam" id="TIGR01644">
    <property type="entry name" value="phage_P2_V"/>
    <property type="match status" value="1"/>
</dbReference>
<name>A0A0H3ZYW5_9VIBR</name>
<dbReference type="AlphaFoldDB" id="A0A0H3ZYW5"/>
<feature type="domain" description="Gp5/Type VI secretion system Vgr protein OB-fold" evidence="1">
    <location>
        <begin position="54"/>
        <end position="97"/>
    </location>
</feature>
<accession>A0A0H3ZYW5</accession>
<sequence>MNLTQAILNITQRVDGLERQLRNMIRLGRVKSVSGVKTVIDFAPNSEDDYLSPPIQWLAFEAGEVIKWRAPSIGEQVVVLNLSGGVDEANAIALPAAYCSEFSPDDTDPRKTILSILDVFKVTSDFDGNYLVEAESSVKFITPAFLVEASDVISMQTSEYNRTASTANTKGTHTQTGDMSVKGALDVSTQIKTPTLVSYSPGAFSMSANGAVLSDATIGNVKFSIHKHKVNKEGQPTETPIE</sequence>
<evidence type="ECO:0000259" key="1">
    <source>
        <dbReference type="Pfam" id="PF04717"/>
    </source>
</evidence>